<organism evidence="1 2">
    <name type="scientific">Dendrolimus kikuchii</name>
    <dbReference type="NCBI Taxonomy" id="765133"/>
    <lineage>
        <taxon>Eukaryota</taxon>
        <taxon>Metazoa</taxon>
        <taxon>Ecdysozoa</taxon>
        <taxon>Arthropoda</taxon>
        <taxon>Hexapoda</taxon>
        <taxon>Insecta</taxon>
        <taxon>Pterygota</taxon>
        <taxon>Neoptera</taxon>
        <taxon>Endopterygota</taxon>
        <taxon>Lepidoptera</taxon>
        <taxon>Glossata</taxon>
        <taxon>Ditrysia</taxon>
        <taxon>Bombycoidea</taxon>
        <taxon>Lasiocampidae</taxon>
        <taxon>Dendrolimus</taxon>
    </lineage>
</organism>
<evidence type="ECO:0000313" key="1">
    <source>
        <dbReference type="EMBL" id="KAJ0171147.1"/>
    </source>
</evidence>
<sequence>MTNENPLGESLYLSTHASEYSSSKKRRIKPAEYEDYALKIYKQPEDIINTKFDNAMKFVLPSVKKLELVPLVTLNGCDALTLEEQFMYTIENTPLETWKEYDEFVAKQEQRCLSEDLMTMEIVDDIQTAARNLRLVMSKRFRRNRRHIIKRILPPSSHARKNDGDNNSPDRVSLYSDAEEDYTEKGAESGMDASSSDDNAPDYSSNKAKTRKAALQARDKLKALEKTQDLLTYASEPSTTKKRRNKPAEYEDYALKIYKQPEDIINTKFDSAMKFVLPSVKKLELVPLVTVNKIKKFSGTTYSGSSKSFSIFNKTTKNCVPNSIDMNKPVSTTGYGVLQQIMLRYYMEKYKTLLPTNAITYDARSLFNIPNSRRRQYNFKRLIKDLSAKGFVTQRFAYTYRNFTSEDPKIVIDRIFYFEKIREYRESGRNIVHVVTALENLLITVSPMSELKQCYKKVFNRKEFRKVIKKYVIPILPANSVLIVDYDQRSIKIKKPSTFTSKKTMKIWLTKIGVSYDNNAHKAELYNLIKKHRHLGNQIYCLEEALEKHGHTVLWKPKISKISCIQGILTLLHEKLQLNGSDTLTLEEQFVNTIENTPLDTWKEYDEFVAKQEQQCLSDDLVMMEIIDNIQTAARNLRLIMSELKVNVSLNCLRRVLRLSRSDTL</sequence>
<accession>A0ACC1CI40</accession>
<dbReference type="Proteomes" id="UP000824533">
    <property type="component" value="Linkage Group LG25"/>
</dbReference>
<keyword evidence="2" id="KW-1185">Reference proteome</keyword>
<protein>
    <submittedName>
        <fullName evidence="1">Uncharacterized protein</fullName>
    </submittedName>
</protein>
<reference evidence="1 2" key="1">
    <citation type="journal article" date="2021" name="Front. Genet.">
        <title>Chromosome-Level Genome Assembly Reveals Significant Gene Expansion in the Toll and IMD Signaling Pathways of Dendrolimus kikuchii.</title>
        <authorList>
            <person name="Zhou J."/>
            <person name="Wu P."/>
            <person name="Xiong Z."/>
            <person name="Liu N."/>
            <person name="Zhao N."/>
            <person name="Ji M."/>
            <person name="Qiu Y."/>
            <person name="Yang B."/>
        </authorList>
    </citation>
    <scope>NUCLEOTIDE SEQUENCE [LARGE SCALE GENOMIC DNA]</scope>
    <source>
        <strain evidence="1">Ann1</strain>
    </source>
</reference>
<gene>
    <name evidence="1" type="ORF">K1T71_013346</name>
</gene>
<comment type="caution">
    <text evidence="1">The sequence shown here is derived from an EMBL/GenBank/DDBJ whole genome shotgun (WGS) entry which is preliminary data.</text>
</comment>
<name>A0ACC1CI40_9NEOP</name>
<evidence type="ECO:0000313" key="2">
    <source>
        <dbReference type="Proteomes" id="UP000824533"/>
    </source>
</evidence>
<dbReference type="EMBL" id="CM034411">
    <property type="protein sequence ID" value="KAJ0171147.1"/>
    <property type="molecule type" value="Genomic_DNA"/>
</dbReference>
<proteinExistence type="predicted"/>